<reference evidence="2 3" key="1">
    <citation type="submission" date="2014-02" db="EMBL/GenBank/DDBJ databases">
        <title>Comparative genomics and transcriptomics to identify genetic mechanisms underlying the emergence of carbapenem resistant Acinetobacter baumannii (CRAb).</title>
        <authorList>
            <person name="Harris A.D."/>
            <person name="Johnson K.J."/>
            <person name="George J."/>
            <person name="Shefchek K."/>
            <person name="Daugherty S.C."/>
            <person name="Parankush S."/>
            <person name="Sadzewicz L."/>
            <person name="Tallon L."/>
            <person name="Sengamalay N."/>
            <person name="Hazen T.H."/>
            <person name="Rasko D.A."/>
        </authorList>
    </citation>
    <scope>NUCLEOTIDE SEQUENCE [LARGE SCALE GENOMIC DNA]</scope>
    <source>
        <strain evidence="2 3">1295743</strain>
    </source>
</reference>
<dbReference type="RefSeq" id="WP_001087629.1">
    <property type="nucleotide sequence ID" value="NZ_JEWH01000023.1"/>
</dbReference>
<dbReference type="AlphaFoldDB" id="A0A009ILP9"/>
<evidence type="ECO:0000313" key="2">
    <source>
        <dbReference type="EMBL" id="EXB05619.1"/>
    </source>
</evidence>
<keyword evidence="1" id="KW-0472">Membrane</keyword>
<dbReference type="PATRIC" id="fig|1310613.3.peg.1973"/>
<dbReference type="GeneID" id="92797436"/>
<evidence type="ECO:0000313" key="3">
    <source>
        <dbReference type="Proteomes" id="UP000020595"/>
    </source>
</evidence>
<comment type="caution">
    <text evidence="2">The sequence shown here is derived from an EMBL/GenBank/DDBJ whole genome shotgun (WGS) entry which is preliminary data.</text>
</comment>
<accession>A0A009ILP9</accession>
<name>A0A009ILP9_ACIB9</name>
<gene>
    <name evidence="2" type="ORF">J512_2057</name>
</gene>
<keyword evidence="1" id="KW-0812">Transmembrane</keyword>
<dbReference type="EMBL" id="JEWH01000023">
    <property type="protein sequence ID" value="EXB05619.1"/>
    <property type="molecule type" value="Genomic_DNA"/>
</dbReference>
<feature type="transmembrane region" description="Helical" evidence="1">
    <location>
        <begin position="7"/>
        <end position="27"/>
    </location>
</feature>
<proteinExistence type="predicted"/>
<dbReference type="Proteomes" id="UP000020595">
    <property type="component" value="Unassembled WGS sequence"/>
</dbReference>
<feature type="transmembrane region" description="Helical" evidence="1">
    <location>
        <begin position="47"/>
        <end position="70"/>
    </location>
</feature>
<organism evidence="2 3">
    <name type="scientific">Acinetobacter baumannii (strain 1295743)</name>
    <dbReference type="NCBI Taxonomy" id="1310613"/>
    <lineage>
        <taxon>Bacteria</taxon>
        <taxon>Pseudomonadati</taxon>
        <taxon>Pseudomonadota</taxon>
        <taxon>Gammaproteobacteria</taxon>
        <taxon>Moraxellales</taxon>
        <taxon>Moraxellaceae</taxon>
        <taxon>Acinetobacter</taxon>
        <taxon>Acinetobacter calcoaceticus/baumannii complex</taxon>
    </lineage>
</organism>
<evidence type="ECO:0000256" key="1">
    <source>
        <dbReference type="SAM" id="Phobius"/>
    </source>
</evidence>
<protein>
    <submittedName>
        <fullName evidence="2">Putative membrane protein</fullName>
    </submittedName>
</protein>
<sequence length="75" mass="8630">MNSNLKAGLISTYLVIGFFFAIYQHFWGQYNYKPFTYNLGQGLVWPAVMFPVIGKIVGGILILLFVWFVVIRPKL</sequence>
<keyword evidence="1" id="KW-1133">Transmembrane helix</keyword>